<proteinExistence type="inferred from homology"/>
<dbReference type="Proteomes" id="UP001589755">
    <property type="component" value="Unassembled WGS sequence"/>
</dbReference>
<keyword evidence="12" id="KW-1185">Reference proteome</keyword>
<name>A0ABV6D929_9HYPH</name>
<evidence type="ECO:0000256" key="7">
    <source>
        <dbReference type="ARBA" id="ARBA00023136"/>
    </source>
</evidence>
<keyword evidence="7 9" id="KW-0472">Membrane</keyword>
<dbReference type="PANTHER" id="PTHR35011">
    <property type="entry name" value="2,3-DIKETO-L-GULONATE TRAP TRANSPORTER SMALL PERMEASE PROTEIN YIAM"/>
    <property type="match status" value="1"/>
</dbReference>
<keyword evidence="2 9" id="KW-0813">Transport</keyword>
<keyword evidence="4 9" id="KW-0997">Cell inner membrane</keyword>
<feature type="transmembrane region" description="Helical" evidence="9">
    <location>
        <begin position="152"/>
        <end position="173"/>
    </location>
</feature>
<evidence type="ECO:0000256" key="9">
    <source>
        <dbReference type="RuleBase" id="RU369079"/>
    </source>
</evidence>
<dbReference type="InterPro" id="IPR055348">
    <property type="entry name" value="DctQ"/>
</dbReference>
<comment type="caution">
    <text evidence="11">The sequence shown here is derived from an EMBL/GenBank/DDBJ whole genome shotgun (WGS) entry which is preliminary data.</text>
</comment>
<dbReference type="InterPro" id="IPR007387">
    <property type="entry name" value="TRAP_DctQ"/>
</dbReference>
<feature type="transmembrane region" description="Helical" evidence="9">
    <location>
        <begin position="110"/>
        <end position="132"/>
    </location>
</feature>
<feature type="transmembrane region" description="Helical" evidence="9">
    <location>
        <begin position="36"/>
        <end position="56"/>
    </location>
</feature>
<comment type="subcellular location">
    <subcellularLocation>
        <location evidence="1 9">Cell inner membrane</location>
        <topology evidence="1 9">Multi-pass membrane protein</topology>
    </subcellularLocation>
</comment>
<comment type="subunit">
    <text evidence="9">The complex comprises the extracytoplasmic solute receptor protein and the two transmembrane proteins.</text>
</comment>
<feature type="transmembrane region" description="Helical" evidence="9">
    <location>
        <begin position="68"/>
        <end position="89"/>
    </location>
</feature>
<comment type="function">
    <text evidence="9">Part of the tripartite ATP-independent periplasmic (TRAP) transport system.</text>
</comment>
<dbReference type="PANTHER" id="PTHR35011:SF11">
    <property type="entry name" value="TRAP TRANSPORTER SMALL PERMEASE PROTEIN"/>
    <property type="match status" value="1"/>
</dbReference>
<keyword evidence="3" id="KW-1003">Cell membrane</keyword>
<keyword evidence="5 9" id="KW-0812">Transmembrane</keyword>
<dbReference type="EMBL" id="JBHLXD010000018">
    <property type="protein sequence ID" value="MFC0209139.1"/>
    <property type="molecule type" value="Genomic_DNA"/>
</dbReference>
<evidence type="ECO:0000256" key="4">
    <source>
        <dbReference type="ARBA" id="ARBA00022519"/>
    </source>
</evidence>
<evidence type="ECO:0000256" key="6">
    <source>
        <dbReference type="ARBA" id="ARBA00022989"/>
    </source>
</evidence>
<evidence type="ECO:0000256" key="3">
    <source>
        <dbReference type="ARBA" id="ARBA00022475"/>
    </source>
</evidence>
<feature type="domain" description="Tripartite ATP-independent periplasmic transporters DctQ component" evidence="10">
    <location>
        <begin position="49"/>
        <end position="177"/>
    </location>
</feature>
<organism evidence="11 12">
    <name type="scientific">Chelativorans intermedius</name>
    <dbReference type="NCBI Taxonomy" id="515947"/>
    <lineage>
        <taxon>Bacteria</taxon>
        <taxon>Pseudomonadati</taxon>
        <taxon>Pseudomonadota</taxon>
        <taxon>Alphaproteobacteria</taxon>
        <taxon>Hyphomicrobiales</taxon>
        <taxon>Phyllobacteriaceae</taxon>
        <taxon>Chelativorans</taxon>
    </lineage>
</organism>
<evidence type="ECO:0000259" key="10">
    <source>
        <dbReference type="Pfam" id="PF04290"/>
    </source>
</evidence>
<evidence type="ECO:0000256" key="2">
    <source>
        <dbReference type="ARBA" id="ARBA00022448"/>
    </source>
</evidence>
<evidence type="ECO:0000256" key="8">
    <source>
        <dbReference type="ARBA" id="ARBA00038436"/>
    </source>
</evidence>
<evidence type="ECO:0000256" key="5">
    <source>
        <dbReference type="ARBA" id="ARBA00022692"/>
    </source>
</evidence>
<evidence type="ECO:0000313" key="11">
    <source>
        <dbReference type="EMBL" id="MFC0209139.1"/>
    </source>
</evidence>
<evidence type="ECO:0000256" key="1">
    <source>
        <dbReference type="ARBA" id="ARBA00004429"/>
    </source>
</evidence>
<sequence>MPAPRAWFKGRIMQEEDERAGTPATAERLLDGLSDLCLRVAGVLLVVLIAIFGWLVFGRYVLNSTPTWVEQAALILVLYITFLGAAVGVHRGTHLSIDFIREAMPEGPRAALHLISDVALIAFGAFMAWQGWHLVATNLNRKVPLLGLSESWRAAPLIICGVLMVLFVSAGLYRRLRAPGR</sequence>
<gene>
    <name evidence="11" type="ORF">ACFFJ2_12100</name>
</gene>
<comment type="similarity">
    <text evidence="8 9">Belongs to the TRAP transporter small permease family.</text>
</comment>
<accession>A0ABV6D929</accession>
<dbReference type="RefSeq" id="WP_261520442.1">
    <property type="nucleotide sequence ID" value="NZ_JAODNW010000010.1"/>
</dbReference>
<evidence type="ECO:0000313" key="12">
    <source>
        <dbReference type="Proteomes" id="UP001589755"/>
    </source>
</evidence>
<keyword evidence="6 9" id="KW-1133">Transmembrane helix</keyword>
<protein>
    <recommendedName>
        <fullName evidence="9">TRAP transporter small permease protein</fullName>
    </recommendedName>
</protein>
<reference evidence="11 12" key="1">
    <citation type="submission" date="2024-09" db="EMBL/GenBank/DDBJ databases">
        <authorList>
            <person name="Sun Q."/>
            <person name="Mori K."/>
        </authorList>
    </citation>
    <scope>NUCLEOTIDE SEQUENCE [LARGE SCALE GENOMIC DNA]</scope>
    <source>
        <strain evidence="11 12">CCM 8543</strain>
    </source>
</reference>
<dbReference type="Pfam" id="PF04290">
    <property type="entry name" value="DctQ"/>
    <property type="match status" value="1"/>
</dbReference>